<reference evidence="1 2" key="1">
    <citation type="journal article" date="2011" name="Genome Biol.">
        <title>Comparative genome sequence analysis underscores mycoparasitism as the ancestral life style of Trichoderma.</title>
        <authorList>
            <person name="Kubicek C.P."/>
            <person name="Herrera-Estrella A."/>
            <person name="Seidl-Seiboth V."/>
            <person name="Martinez D.A."/>
            <person name="Druzhinina I.S."/>
            <person name="Thon M."/>
            <person name="Zeilinger S."/>
            <person name="Casas-Flores S."/>
            <person name="Horwitz B.A."/>
            <person name="Mukherjee P.K."/>
            <person name="Mukherjee M."/>
            <person name="Kredics L."/>
            <person name="Alcaraz L.D."/>
            <person name="Aerts A."/>
            <person name="Antal Z."/>
            <person name="Atanasova L."/>
            <person name="Cervantes-Badillo M.G."/>
            <person name="Challacombe J."/>
            <person name="Chertkov O."/>
            <person name="McCluskey K."/>
            <person name="Coulpier F."/>
            <person name="Deshpande N."/>
            <person name="von Doehren H."/>
            <person name="Ebbole D.J."/>
            <person name="Esquivel-Naranjo E.U."/>
            <person name="Fekete E."/>
            <person name="Flipphi M."/>
            <person name="Glaser F."/>
            <person name="Gomez-Rodriguez E.Y."/>
            <person name="Gruber S."/>
            <person name="Han C."/>
            <person name="Henrissat B."/>
            <person name="Hermosa R."/>
            <person name="Hernandez-Onate M."/>
            <person name="Karaffa L."/>
            <person name="Kosti I."/>
            <person name="Le Crom S."/>
            <person name="Lindquist E."/>
            <person name="Lucas S."/>
            <person name="Luebeck M."/>
            <person name="Luebeck P.S."/>
            <person name="Margeot A."/>
            <person name="Metz B."/>
            <person name="Misra M."/>
            <person name="Nevalainen H."/>
            <person name="Omann M."/>
            <person name="Packer N."/>
            <person name="Perrone G."/>
            <person name="Uresti-Rivera E.E."/>
            <person name="Salamov A."/>
            <person name="Schmoll M."/>
            <person name="Seiboth B."/>
            <person name="Shapiro H."/>
            <person name="Sukno S."/>
            <person name="Tamayo-Ramos J.A."/>
            <person name="Tisch D."/>
            <person name="Wiest A."/>
            <person name="Wilkinson H.H."/>
            <person name="Zhang M."/>
            <person name="Coutinho P.M."/>
            <person name="Kenerley C.M."/>
            <person name="Monte E."/>
            <person name="Baker S.E."/>
            <person name="Grigoriev I.V."/>
        </authorList>
    </citation>
    <scope>NUCLEOTIDE SEQUENCE [LARGE SCALE GENOMIC DNA]</scope>
    <source>
        <strain evidence="2">ATCC 20476 / IMI 206040</strain>
    </source>
</reference>
<dbReference type="EMBL" id="ABDG02000027">
    <property type="protein sequence ID" value="EHK41341.1"/>
    <property type="molecule type" value="Genomic_DNA"/>
</dbReference>
<proteinExistence type="predicted"/>
<comment type="caution">
    <text evidence="1">The sequence shown here is derived from an EMBL/GenBank/DDBJ whole genome shotgun (WGS) entry which is preliminary data.</text>
</comment>
<organism evidence="1 2">
    <name type="scientific">Hypocrea atroviridis (strain ATCC 20476 / IMI 206040)</name>
    <name type="common">Trichoderma atroviride</name>
    <dbReference type="NCBI Taxonomy" id="452589"/>
    <lineage>
        <taxon>Eukaryota</taxon>
        <taxon>Fungi</taxon>
        <taxon>Dikarya</taxon>
        <taxon>Ascomycota</taxon>
        <taxon>Pezizomycotina</taxon>
        <taxon>Sordariomycetes</taxon>
        <taxon>Hypocreomycetidae</taxon>
        <taxon>Hypocreales</taxon>
        <taxon>Hypocreaceae</taxon>
        <taxon>Trichoderma</taxon>
    </lineage>
</organism>
<accession>G9P5P9</accession>
<evidence type="ECO:0000313" key="2">
    <source>
        <dbReference type="Proteomes" id="UP000005426"/>
    </source>
</evidence>
<dbReference type="HOGENOM" id="CLU_2441147_0_0_1"/>
<keyword evidence="2" id="KW-1185">Reference proteome</keyword>
<protein>
    <submittedName>
        <fullName evidence="1">Uncharacterized protein</fullName>
    </submittedName>
</protein>
<gene>
    <name evidence="1" type="ORF">TRIATDRAFT_301929</name>
</gene>
<sequence length="90" mass="10028">MPSLGGAMDLQNSPLQLVRNIVYTLCFEADVTLFVSIVQKHNVFRHGAYTRSISVALGNRIYASSGPTTWPISFPNLPLFSPPSLWHRLL</sequence>
<dbReference type="AlphaFoldDB" id="G9P5P9"/>
<name>G9P5P9_HYPAI</name>
<dbReference type="Proteomes" id="UP000005426">
    <property type="component" value="Unassembled WGS sequence"/>
</dbReference>
<evidence type="ECO:0000313" key="1">
    <source>
        <dbReference type="EMBL" id="EHK41341.1"/>
    </source>
</evidence>